<dbReference type="AlphaFoldDB" id="A0A1S3HGR8"/>
<comment type="subcellular location">
    <subcellularLocation>
        <location evidence="1">Cytoplasm</location>
        <location evidence="1">Cytoskeleton</location>
    </subcellularLocation>
</comment>
<feature type="compositionally biased region" description="Low complexity" evidence="6">
    <location>
        <begin position="367"/>
        <end position="381"/>
    </location>
</feature>
<gene>
    <name evidence="9" type="primary">LOC106155133</name>
</gene>
<evidence type="ECO:0000256" key="5">
    <source>
        <dbReference type="SAM" id="Coils"/>
    </source>
</evidence>
<dbReference type="RefSeq" id="XP_013385265.1">
    <property type="nucleotide sequence ID" value="XM_013529811.1"/>
</dbReference>
<comment type="similarity">
    <text evidence="2">Belongs to the shroom family.</text>
</comment>
<keyword evidence="3" id="KW-0963">Cytoplasm</keyword>
<evidence type="ECO:0000259" key="7">
    <source>
        <dbReference type="PROSITE" id="PS51307"/>
    </source>
</evidence>
<feature type="compositionally biased region" description="Basic and acidic residues" evidence="6">
    <location>
        <begin position="223"/>
        <end position="236"/>
    </location>
</feature>
<dbReference type="InParanoid" id="A0A1S3HGR8"/>
<evidence type="ECO:0000256" key="6">
    <source>
        <dbReference type="SAM" id="MobiDB-lite"/>
    </source>
</evidence>
<name>A0A1S3HGR8_LINAN</name>
<reference evidence="9" key="1">
    <citation type="submission" date="2025-08" db="UniProtKB">
        <authorList>
            <consortium name="RefSeq"/>
        </authorList>
    </citation>
    <scope>IDENTIFICATION</scope>
    <source>
        <tissue evidence="9">Gonads</tissue>
    </source>
</reference>
<feature type="region of interest" description="Disordered" evidence="6">
    <location>
        <begin position="28"/>
        <end position="453"/>
    </location>
</feature>
<feature type="compositionally biased region" description="Polar residues" evidence="6">
    <location>
        <begin position="242"/>
        <end position="258"/>
    </location>
</feature>
<dbReference type="InterPro" id="IPR027685">
    <property type="entry name" value="Shroom_fam"/>
</dbReference>
<evidence type="ECO:0000313" key="8">
    <source>
        <dbReference type="Proteomes" id="UP000085678"/>
    </source>
</evidence>
<dbReference type="GO" id="GO:0030864">
    <property type="term" value="C:cortical actin cytoskeleton"/>
    <property type="evidence" value="ECO:0007669"/>
    <property type="project" value="TreeGrafter"/>
</dbReference>
<feature type="compositionally biased region" description="Basic and acidic residues" evidence="6">
    <location>
        <begin position="400"/>
        <end position="413"/>
    </location>
</feature>
<feature type="coiled-coil region" evidence="5">
    <location>
        <begin position="753"/>
        <end position="801"/>
    </location>
</feature>
<feature type="compositionally biased region" description="Polar residues" evidence="6">
    <location>
        <begin position="289"/>
        <end position="305"/>
    </location>
</feature>
<feature type="domain" description="ASD2" evidence="7">
    <location>
        <begin position="646"/>
        <end position="942"/>
    </location>
</feature>
<dbReference type="Gene3D" id="6.10.250.3120">
    <property type="match status" value="1"/>
</dbReference>
<feature type="compositionally biased region" description="Basic and acidic residues" evidence="6">
    <location>
        <begin position="607"/>
        <end position="620"/>
    </location>
</feature>
<feature type="compositionally biased region" description="Basic and acidic residues" evidence="6">
    <location>
        <begin position="29"/>
        <end position="52"/>
    </location>
</feature>
<dbReference type="GO" id="GO:0051015">
    <property type="term" value="F:actin filament binding"/>
    <property type="evidence" value="ECO:0007669"/>
    <property type="project" value="InterPro"/>
</dbReference>
<feature type="coiled-coil region" evidence="5">
    <location>
        <begin position="913"/>
        <end position="940"/>
    </location>
</feature>
<dbReference type="Pfam" id="PF08687">
    <property type="entry name" value="ASD2"/>
    <property type="match status" value="1"/>
</dbReference>
<dbReference type="GO" id="GO:0016324">
    <property type="term" value="C:apical plasma membrane"/>
    <property type="evidence" value="ECO:0007669"/>
    <property type="project" value="TreeGrafter"/>
</dbReference>
<dbReference type="KEGG" id="lak:106155133"/>
<dbReference type="GO" id="GO:0043296">
    <property type="term" value="C:apical junction complex"/>
    <property type="evidence" value="ECO:0007669"/>
    <property type="project" value="TreeGrafter"/>
</dbReference>
<feature type="region of interest" description="Disordered" evidence="6">
    <location>
        <begin position="470"/>
        <end position="544"/>
    </location>
</feature>
<dbReference type="InterPro" id="IPR014799">
    <property type="entry name" value="ASD2_dom"/>
</dbReference>
<dbReference type="GO" id="GO:0005912">
    <property type="term" value="C:adherens junction"/>
    <property type="evidence" value="ECO:0007669"/>
    <property type="project" value="TreeGrafter"/>
</dbReference>
<dbReference type="GeneID" id="106155133"/>
<dbReference type="PANTHER" id="PTHR15012:SF32">
    <property type="entry name" value="PROTEIN SHROOM"/>
    <property type="match status" value="1"/>
</dbReference>
<evidence type="ECO:0000256" key="4">
    <source>
        <dbReference type="ARBA" id="ARBA00023212"/>
    </source>
</evidence>
<evidence type="ECO:0000256" key="1">
    <source>
        <dbReference type="ARBA" id="ARBA00004245"/>
    </source>
</evidence>
<keyword evidence="8" id="KW-1185">Reference proteome</keyword>
<feature type="compositionally biased region" description="Polar residues" evidence="6">
    <location>
        <begin position="414"/>
        <end position="445"/>
    </location>
</feature>
<dbReference type="OrthoDB" id="10063560at2759"/>
<evidence type="ECO:0000256" key="2">
    <source>
        <dbReference type="ARBA" id="ARBA00006469"/>
    </source>
</evidence>
<proteinExistence type="inferred from homology"/>
<feature type="compositionally biased region" description="Basic and acidic residues" evidence="6">
    <location>
        <begin position="338"/>
        <end position="349"/>
    </location>
</feature>
<dbReference type="STRING" id="7574.A0A1S3HGR8"/>
<accession>A0A1S3HGR8</accession>
<feature type="compositionally biased region" description="Basic and acidic residues" evidence="6">
    <location>
        <begin position="126"/>
        <end position="140"/>
    </location>
</feature>
<feature type="region of interest" description="Disordered" evidence="6">
    <location>
        <begin position="681"/>
        <end position="753"/>
    </location>
</feature>
<dbReference type="Proteomes" id="UP000085678">
    <property type="component" value="Unplaced"/>
</dbReference>
<feature type="region of interest" description="Disordered" evidence="6">
    <location>
        <begin position="597"/>
        <end position="639"/>
    </location>
</feature>
<feature type="compositionally biased region" description="Basic and acidic residues" evidence="6">
    <location>
        <begin position="500"/>
        <end position="510"/>
    </location>
</feature>
<dbReference type="PANTHER" id="PTHR15012">
    <property type="entry name" value="APICAL PROTEIN/SHROOM-RELATED"/>
    <property type="match status" value="1"/>
</dbReference>
<feature type="compositionally biased region" description="Polar residues" evidence="6">
    <location>
        <begin position="54"/>
        <end position="92"/>
    </location>
</feature>
<feature type="compositionally biased region" description="Polar residues" evidence="6">
    <location>
        <begin position="166"/>
        <end position="175"/>
    </location>
</feature>
<feature type="compositionally biased region" description="Polar residues" evidence="6">
    <location>
        <begin position="520"/>
        <end position="537"/>
    </location>
</feature>
<feature type="compositionally biased region" description="Basic and acidic residues" evidence="6">
    <location>
        <begin position="736"/>
        <end position="753"/>
    </location>
</feature>
<sequence>MTLKLYLKPILFYFEFSEHKFRWYASVDQADRSDRGGERGGERGSDQSRGRPQEVSTSSSGGASPTKPTDLQRFTFTNPQAPSHQQNTSSSSLEDDKPPLPPRNYKPSGGDRRSQGPADPHWYPPHMDRRQDRIETRWGDGRQVQNYENLGQEDSYADQLRHQARKLSQSQSQPKLVSAPSYIHHGSGTRMNISTSRPVERPQVMNEAHQPKSAFRPVGTSSPKEELSQDGDRHQDIPQPQKRISTSHNYSNIDSSGRITEGGSHLRNNRTNGEPGLAPPAPPPKSYLSAESSGSPGLTPSSVGLQPTPDDVFSEDENRKFNFDRVPSSSRESSMRFPEPEPVKGEKPIPKPRQSQLRRRPSLNDGQPTPQSSSSQVSTAPPREEKIIKKSPTAVIRNNNSERDSYRNYERLSEATSSPPTSQQQVVRSPNSAFTSTVRYRNGTQESKDSGISDMEALSITARIAHLQQSRENTFRPIEKISPPKSNVAEISAKFGGSRDNLHLIGRESSPEANEDGDSSRNNSQQLSSAQRVSETTTPDRRLSSDRLLYQQQLMQQQKYEQEQQLRQQQWYNQHHASDNYDSQQVAAQDLGRHRPAELNLRQQQPRPDKGSDGEKRTMDDNNAAPVISHRRQVSQEELECDVEAQRLAKELREKDEQLSAVLAPSSEMKKTTDYMNGLFETGCVPTGNRRRGADGKSPQARSNTDEKENSLNSSDAKMSSPLPPTSPYWSSPETAKLENRMREEGISKDERLKDLCSDTNDLEKKKEELIDRMQKKLDVLKEEKEQLEEEIQQNNDLGKHVTAFVEQKCRQQSEIDKYKSYIDELVKIMQLLFKLSGRLARAENAVMSLDINADEKEKSVLEEKRDKLSKQHEDAKMLKEGIDRRSNQVAKFLKEYLSEEEFEDYQHFVDMKTKLTMDYHELEDKMKLAEEQLDALKRSMEKTHR</sequence>
<evidence type="ECO:0000313" key="9">
    <source>
        <dbReference type="RefSeq" id="XP_013385265.1"/>
    </source>
</evidence>
<dbReference type="PROSITE" id="PS51307">
    <property type="entry name" value="ASD2"/>
    <property type="match status" value="1"/>
</dbReference>
<dbReference type="GO" id="GO:0007015">
    <property type="term" value="P:actin filament organization"/>
    <property type="evidence" value="ECO:0007669"/>
    <property type="project" value="TreeGrafter"/>
</dbReference>
<feature type="coiled-coil region" evidence="5">
    <location>
        <begin position="840"/>
        <end position="879"/>
    </location>
</feature>
<keyword evidence="5" id="KW-0175">Coiled coil</keyword>
<evidence type="ECO:0000256" key="3">
    <source>
        <dbReference type="ARBA" id="ARBA00022490"/>
    </source>
</evidence>
<keyword evidence="4" id="KW-0206">Cytoskeleton</keyword>
<organism evidence="8 9">
    <name type="scientific">Lingula anatina</name>
    <name type="common">Brachiopod</name>
    <name type="synonym">Lingula unguis</name>
    <dbReference type="NCBI Taxonomy" id="7574"/>
    <lineage>
        <taxon>Eukaryota</taxon>
        <taxon>Metazoa</taxon>
        <taxon>Spiralia</taxon>
        <taxon>Lophotrochozoa</taxon>
        <taxon>Brachiopoda</taxon>
        <taxon>Linguliformea</taxon>
        <taxon>Lingulata</taxon>
        <taxon>Lingulida</taxon>
        <taxon>Linguloidea</taxon>
        <taxon>Lingulidae</taxon>
        <taxon>Lingula</taxon>
    </lineage>
</organism>
<protein>
    <submittedName>
        <fullName evidence="9">Protein Shroom2-like</fullName>
    </submittedName>
</protein>